<dbReference type="InterPro" id="IPR031359">
    <property type="entry name" value="NACHT_N"/>
</dbReference>
<feature type="compositionally biased region" description="Low complexity" evidence="1">
    <location>
        <begin position="39"/>
        <end position="59"/>
    </location>
</feature>
<evidence type="ECO:0000259" key="2">
    <source>
        <dbReference type="Pfam" id="PF17100"/>
    </source>
</evidence>
<organism evidence="3 4">
    <name type="scientific">Dactylonectria estremocensis</name>
    <dbReference type="NCBI Taxonomy" id="1079267"/>
    <lineage>
        <taxon>Eukaryota</taxon>
        <taxon>Fungi</taxon>
        <taxon>Dikarya</taxon>
        <taxon>Ascomycota</taxon>
        <taxon>Pezizomycotina</taxon>
        <taxon>Sordariomycetes</taxon>
        <taxon>Hypocreomycetidae</taxon>
        <taxon>Hypocreales</taxon>
        <taxon>Nectriaceae</taxon>
        <taxon>Dactylonectria</taxon>
    </lineage>
</organism>
<gene>
    <name evidence="3" type="ORF">B0J13DRAFT_486504</name>
</gene>
<feature type="compositionally biased region" description="Low complexity" evidence="1">
    <location>
        <begin position="18"/>
        <end position="29"/>
    </location>
</feature>
<accession>A0A9P9DIA2</accession>
<sequence>MAPHLVEKAKSKLGRLRPAAPQDSASTSSPPTPSPTPSRPASEPLTQTQSTSQPTTSLPASTDTETSPLPRLQQRLWNEAYDNLKESEPKDIEAYERILSAELHRNNSSSVTSEPTENEISSTRETRCRQIQQLVKEGLNRTEKEAAIKQGIDKGLQVVQAVRGIIDNAVHASPEAAIAWVGVCLGLEILSNPVTESRDNRKGIAYVLSRMEWYWNLVDLLLDENKAEQSSSRLRGQLERHVVQLYEKLLLYQIKSACLYYRNWAAVLGRDMLKIDNWAGQLSEIKEAEAAVHRDMEQYNTEESRIQLGKLTNAASAHQDDRDRQCLKDLRETDPRDDKTRIQATKGGLLRDSYRWILDHDDFLRWRDDPQSQLL</sequence>
<proteinExistence type="predicted"/>
<evidence type="ECO:0000313" key="4">
    <source>
        <dbReference type="Proteomes" id="UP000717696"/>
    </source>
</evidence>
<dbReference type="Proteomes" id="UP000717696">
    <property type="component" value="Unassembled WGS sequence"/>
</dbReference>
<evidence type="ECO:0000313" key="3">
    <source>
        <dbReference type="EMBL" id="KAH7119429.1"/>
    </source>
</evidence>
<dbReference type="Pfam" id="PF17100">
    <property type="entry name" value="NACHT_N"/>
    <property type="match status" value="1"/>
</dbReference>
<protein>
    <recommendedName>
        <fullName evidence="2">NWD NACHT-NTPase N-terminal domain-containing protein</fullName>
    </recommendedName>
</protein>
<name>A0A9P9DIA2_9HYPO</name>
<dbReference type="OrthoDB" id="538223at2759"/>
<feature type="domain" description="NWD NACHT-NTPase N-terminal" evidence="2">
    <location>
        <begin position="74"/>
        <end position="295"/>
    </location>
</feature>
<feature type="compositionally biased region" description="Basic and acidic residues" evidence="1">
    <location>
        <begin position="1"/>
        <end position="10"/>
    </location>
</feature>
<feature type="region of interest" description="Disordered" evidence="1">
    <location>
        <begin position="1"/>
        <end position="74"/>
    </location>
</feature>
<comment type="caution">
    <text evidence="3">The sequence shown here is derived from an EMBL/GenBank/DDBJ whole genome shotgun (WGS) entry which is preliminary data.</text>
</comment>
<dbReference type="EMBL" id="JAGMUU010000030">
    <property type="protein sequence ID" value="KAH7119429.1"/>
    <property type="molecule type" value="Genomic_DNA"/>
</dbReference>
<keyword evidence="4" id="KW-1185">Reference proteome</keyword>
<feature type="non-terminal residue" evidence="3">
    <location>
        <position position="1"/>
    </location>
</feature>
<evidence type="ECO:0000256" key="1">
    <source>
        <dbReference type="SAM" id="MobiDB-lite"/>
    </source>
</evidence>
<dbReference type="AlphaFoldDB" id="A0A9P9DIA2"/>
<reference evidence="3" key="1">
    <citation type="journal article" date="2021" name="Nat. Commun.">
        <title>Genetic determinants of endophytism in the Arabidopsis root mycobiome.</title>
        <authorList>
            <person name="Mesny F."/>
            <person name="Miyauchi S."/>
            <person name="Thiergart T."/>
            <person name="Pickel B."/>
            <person name="Atanasova L."/>
            <person name="Karlsson M."/>
            <person name="Huettel B."/>
            <person name="Barry K.W."/>
            <person name="Haridas S."/>
            <person name="Chen C."/>
            <person name="Bauer D."/>
            <person name="Andreopoulos W."/>
            <person name="Pangilinan J."/>
            <person name="LaButti K."/>
            <person name="Riley R."/>
            <person name="Lipzen A."/>
            <person name="Clum A."/>
            <person name="Drula E."/>
            <person name="Henrissat B."/>
            <person name="Kohler A."/>
            <person name="Grigoriev I.V."/>
            <person name="Martin F.M."/>
            <person name="Hacquard S."/>
        </authorList>
    </citation>
    <scope>NUCLEOTIDE SEQUENCE</scope>
    <source>
        <strain evidence="3">MPI-CAGE-AT-0021</strain>
    </source>
</reference>